<keyword evidence="1" id="KW-0732">Signal</keyword>
<gene>
    <name evidence="2" type="ORF">F4694_001205</name>
</gene>
<proteinExistence type="predicted"/>
<accession>A0A852T8B1</accession>
<reference evidence="3" key="2">
    <citation type="submission" date="2020-08" db="EMBL/GenBank/DDBJ databases">
        <title>The Agave Microbiome: Exploring the role of microbial communities in plant adaptations to desert environments.</title>
        <authorList>
            <person name="Partida-Martinez L.P."/>
        </authorList>
    </citation>
    <scope>NUCLEOTIDE SEQUENCE [LARGE SCALE GENOMIC DNA]</scope>
    <source>
        <strain evidence="3">AT2.8</strain>
    </source>
</reference>
<evidence type="ECO:0000313" key="2">
    <source>
        <dbReference type="EMBL" id="NYE04461.1"/>
    </source>
</evidence>
<sequence>MCFRVLLLFIFICFHFSSLASADVPLTAAFIRDHQLWIKKEIKKSNSQKDNIYFLQNGHKMDVLLRILMAMSRERNQIYTFMTQRKKKASSLM</sequence>
<dbReference type="GO" id="GO:0016301">
    <property type="term" value="F:kinase activity"/>
    <property type="evidence" value="ECO:0007669"/>
    <property type="project" value="UniProtKB-KW"/>
</dbReference>
<reference evidence="3" key="1">
    <citation type="submission" date="2020-07" db="EMBL/GenBank/DDBJ databases">
        <authorList>
            <person name="Partida-Martinez L."/>
            <person name="Huntemann M."/>
            <person name="Clum A."/>
            <person name="Wang J."/>
            <person name="Palaniappan K."/>
            <person name="Ritter S."/>
            <person name="Chen I.-M."/>
            <person name="Stamatis D."/>
            <person name="Reddy T."/>
            <person name="O'Malley R."/>
            <person name="Daum C."/>
            <person name="Shapiro N."/>
            <person name="Ivanova N."/>
            <person name="Kyrpides N."/>
            <person name="Woyke T."/>
        </authorList>
    </citation>
    <scope>NUCLEOTIDE SEQUENCE [LARGE SCALE GENOMIC DNA]</scope>
    <source>
        <strain evidence="3">AT2.8</strain>
    </source>
</reference>
<evidence type="ECO:0000313" key="3">
    <source>
        <dbReference type="Proteomes" id="UP000548423"/>
    </source>
</evidence>
<dbReference type="Proteomes" id="UP000548423">
    <property type="component" value="Unassembled WGS sequence"/>
</dbReference>
<comment type="caution">
    <text evidence="2">The sequence shown here is derived from an EMBL/GenBank/DDBJ whole genome shotgun (WGS) entry which is preliminary data.</text>
</comment>
<feature type="signal peptide" evidence="1">
    <location>
        <begin position="1"/>
        <end position="22"/>
    </location>
</feature>
<protein>
    <submittedName>
        <fullName evidence="2">Ser/Thr protein kinase RdoA (MazF antagonist)</fullName>
    </submittedName>
</protein>
<keyword evidence="2" id="KW-0808">Transferase</keyword>
<keyword evidence="2" id="KW-0418">Kinase</keyword>
<organism evidence="2 3">
    <name type="scientific">Neobacillus niacini</name>
    <dbReference type="NCBI Taxonomy" id="86668"/>
    <lineage>
        <taxon>Bacteria</taxon>
        <taxon>Bacillati</taxon>
        <taxon>Bacillota</taxon>
        <taxon>Bacilli</taxon>
        <taxon>Bacillales</taxon>
        <taxon>Bacillaceae</taxon>
        <taxon>Neobacillus</taxon>
    </lineage>
</organism>
<dbReference type="EMBL" id="JACCBX010000002">
    <property type="protein sequence ID" value="NYE04461.1"/>
    <property type="molecule type" value="Genomic_DNA"/>
</dbReference>
<dbReference type="AlphaFoldDB" id="A0A852T8B1"/>
<evidence type="ECO:0000256" key="1">
    <source>
        <dbReference type="SAM" id="SignalP"/>
    </source>
</evidence>
<name>A0A852T8B1_9BACI</name>
<feature type="chain" id="PRO_5032512664" evidence="1">
    <location>
        <begin position="23"/>
        <end position="93"/>
    </location>
</feature>